<dbReference type="PANTHER" id="PTHR10605">
    <property type="entry name" value="HEPARAN SULFATE SULFOTRANSFERASE"/>
    <property type="match status" value="1"/>
</dbReference>
<gene>
    <name evidence="6" type="ORF">KFE25_003480</name>
</gene>
<dbReference type="Pfam" id="PF00685">
    <property type="entry name" value="Sulfotransfer_1"/>
    <property type="match status" value="1"/>
</dbReference>
<accession>A0A8J5XME9</accession>
<keyword evidence="1" id="KW-0808">Transferase</keyword>
<sequence length="327" mass="35877">MGVRATLCLHGHLAPTILLLGGQKCGSSSLWFDLMTHVAGTVKARPRAGSEPPFFAKEQHFFDDDERFREGMPFYVSHYPTCTHSARARYAIDASPSYLFIPGTAARVHAEYVGHRRALRMIVILRNPTDRVLSWYGHVGTDRGHVNLSRDEFVYVSVREMCACAAAYGLTADSDELWASPCRELRPPLYDALTSGLYAPQIAEWLRWFPASQIALVTFGGYVKRANKVLHDLAAFIGQGRRSGGAPAVHARALAGASRIAAAHRNVRSTKRTAFGAGAHAALTEFYRPHVDALIMLLQRPAAEHMFSTPFSPASALTARGLVEGTM</sequence>
<organism evidence="6 7">
    <name type="scientific">Diacronema lutheri</name>
    <name type="common">Unicellular marine alga</name>
    <name type="synonym">Monochrysis lutheri</name>
    <dbReference type="NCBI Taxonomy" id="2081491"/>
    <lineage>
        <taxon>Eukaryota</taxon>
        <taxon>Haptista</taxon>
        <taxon>Haptophyta</taxon>
        <taxon>Pavlovophyceae</taxon>
        <taxon>Pavlovales</taxon>
        <taxon>Pavlovaceae</taxon>
        <taxon>Diacronema</taxon>
    </lineage>
</organism>
<evidence type="ECO:0000259" key="5">
    <source>
        <dbReference type="Pfam" id="PF00685"/>
    </source>
</evidence>
<dbReference type="EMBL" id="JAGTXO010000013">
    <property type="protein sequence ID" value="KAG8464417.1"/>
    <property type="molecule type" value="Genomic_DNA"/>
</dbReference>
<evidence type="ECO:0000256" key="3">
    <source>
        <dbReference type="PIRSR" id="PIRSR637359-1"/>
    </source>
</evidence>
<dbReference type="GO" id="GO:0008146">
    <property type="term" value="F:sulfotransferase activity"/>
    <property type="evidence" value="ECO:0007669"/>
    <property type="project" value="InterPro"/>
</dbReference>
<dbReference type="OMA" id="REMCACA"/>
<keyword evidence="2" id="KW-0325">Glycoprotein</keyword>
<proteinExistence type="predicted"/>
<dbReference type="InterPro" id="IPR027417">
    <property type="entry name" value="P-loop_NTPase"/>
</dbReference>
<evidence type="ECO:0000256" key="4">
    <source>
        <dbReference type="PIRSR" id="PIRSR637359-2"/>
    </source>
</evidence>
<protein>
    <recommendedName>
        <fullName evidence="5">Sulfotransferase domain-containing protein</fullName>
    </recommendedName>
</protein>
<dbReference type="Gene3D" id="3.40.50.300">
    <property type="entry name" value="P-loop containing nucleotide triphosphate hydrolases"/>
    <property type="match status" value="1"/>
</dbReference>
<reference evidence="6" key="1">
    <citation type="submission" date="2021-05" db="EMBL/GenBank/DDBJ databases">
        <title>The genome of the haptophyte Pavlova lutheri (Diacronema luteri, Pavlovales) - a model for lipid biosynthesis in eukaryotic algae.</title>
        <authorList>
            <person name="Hulatt C.J."/>
            <person name="Posewitz M.C."/>
        </authorList>
    </citation>
    <scope>NUCLEOTIDE SEQUENCE</scope>
    <source>
        <strain evidence="6">NIVA-4/92</strain>
    </source>
</reference>
<dbReference type="InterPro" id="IPR000863">
    <property type="entry name" value="Sulfotransferase_dom"/>
</dbReference>
<dbReference type="AlphaFoldDB" id="A0A8J5XME9"/>
<feature type="active site" description="For sulfotransferase activity" evidence="3">
    <location>
        <position position="24"/>
    </location>
</feature>
<comment type="caution">
    <text evidence="6">The sequence shown here is derived from an EMBL/GenBank/DDBJ whole genome shotgun (WGS) entry which is preliminary data.</text>
</comment>
<dbReference type="OrthoDB" id="411451at2759"/>
<feature type="domain" description="Sulfotransferase" evidence="5">
    <location>
        <begin position="17"/>
        <end position="239"/>
    </location>
</feature>
<dbReference type="InterPro" id="IPR037359">
    <property type="entry name" value="NST/OST"/>
</dbReference>
<feature type="binding site" evidence="4">
    <location>
        <position position="134"/>
    </location>
    <ligand>
        <name>3'-phosphoadenylyl sulfate</name>
        <dbReference type="ChEBI" id="CHEBI:58339"/>
    </ligand>
</feature>
<keyword evidence="7" id="KW-1185">Reference proteome</keyword>
<feature type="binding site" evidence="4">
    <location>
        <position position="126"/>
    </location>
    <ligand>
        <name>3'-phosphoadenylyl sulfate</name>
        <dbReference type="ChEBI" id="CHEBI:58339"/>
    </ligand>
</feature>
<evidence type="ECO:0000313" key="7">
    <source>
        <dbReference type="Proteomes" id="UP000751190"/>
    </source>
</evidence>
<evidence type="ECO:0000256" key="1">
    <source>
        <dbReference type="ARBA" id="ARBA00022679"/>
    </source>
</evidence>
<dbReference type="Proteomes" id="UP000751190">
    <property type="component" value="Unassembled WGS sequence"/>
</dbReference>
<evidence type="ECO:0000256" key="2">
    <source>
        <dbReference type="ARBA" id="ARBA00023180"/>
    </source>
</evidence>
<evidence type="ECO:0000313" key="6">
    <source>
        <dbReference type="EMBL" id="KAG8464417.1"/>
    </source>
</evidence>
<dbReference type="PANTHER" id="PTHR10605:SF56">
    <property type="entry name" value="BIFUNCTIONAL HEPARAN SULFATE N-DEACETYLASE_N-SULFOTRANSFERASE"/>
    <property type="match status" value="1"/>
</dbReference>
<dbReference type="SUPFAM" id="SSF52540">
    <property type="entry name" value="P-loop containing nucleoside triphosphate hydrolases"/>
    <property type="match status" value="1"/>
</dbReference>
<name>A0A8J5XME9_DIALT</name>